<dbReference type="PATRIC" id="fig|34073.19.peg.984"/>
<organism evidence="1 2">
    <name type="scientific">Variovorax paradoxus</name>
    <dbReference type="NCBI Taxonomy" id="34073"/>
    <lineage>
        <taxon>Bacteria</taxon>
        <taxon>Pseudomonadati</taxon>
        <taxon>Pseudomonadota</taxon>
        <taxon>Betaproteobacteria</taxon>
        <taxon>Burkholderiales</taxon>
        <taxon>Comamonadaceae</taxon>
        <taxon>Variovorax</taxon>
    </lineage>
</organism>
<sequence length="77" mass="8398">MPATPIEYLLEIEHAKFPDHVRDPELIQAIAILKALGCVEADISPPLDLCSSFRNYESAVVVKITSEGITELALAYG</sequence>
<evidence type="ECO:0000313" key="2">
    <source>
        <dbReference type="Proteomes" id="UP000035170"/>
    </source>
</evidence>
<keyword evidence="2" id="KW-1185">Reference proteome</keyword>
<dbReference type="EMBL" id="JZWI01000005">
    <property type="protein sequence ID" value="KLN57958.1"/>
    <property type="molecule type" value="Genomic_DNA"/>
</dbReference>
<dbReference type="AlphaFoldDB" id="A0A0H2M6K2"/>
<gene>
    <name evidence="1" type="ORF">VPARA_09700</name>
</gene>
<comment type="caution">
    <text evidence="1">The sequence shown here is derived from an EMBL/GenBank/DDBJ whole genome shotgun (WGS) entry which is preliminary data.</text>
</comment>
<dbReference type="RefSeq" id="WP_155419585.1">
    <property type="nucleotide sequence ID" value="NZ_JZWI01000005.1"/>
</dbReference>
<dbReference type="Proteomes" id="UP000035170">
    <property type="component" value="Unassembled WGS sequence"/>
</dbReference>
<proteinExistence type="predicted"/>
<protein>
    <submittedName>
        <fullName evidence="1">Uncharacterized protein</fullName>
    </submittedName>
</protein>
<name>A0A0H2M6K2_VARPD</name>
<reference evidence="1 2" key="1">
    <citation type="submission" date="2015-03" db="EMBL/GenBank/DDBJ databases">
        <title>Genome sequence of Variovorax paradoxus TBEA6.</title>
        <authorList>
            <person name="Poehlein A."/>
            <person name="Schuldes J."/>
            <person name="Wuebbeler J.H."/>
            <person name="Hiessl S."/>
            <person name="Steinbuechel A."/>
            <person name="Daniel R."/>
        </authorList>
    </citation>
    <scope>NUCLEOTIDE SEQUENCE [LARGE SCALE GENOMIC DNA]</scope>
    <source>
        <strain evidence="1 2">TBEA6</strain>
    </source>
</reference>
<evidence type="ECO:0000313" key="1">
    <source>
        <dbReference type="EMBL" id="KLN57958.1"/>
    </source>
</evidence>
<accession>A0A0H2M6K2</accession>